<sequence length="299" mass="32971">MRQKLPPLHALRIFEVAARAGSYSAAARELNLTHGAVSRQIAVLEDWLGQPLFVRDGQSMVASPHARALAREISAAFDHIADAAERYGKKQQLKVIRVSAPATVAMRWLIPRLPLFAETHPGVDVRVSTVLSTQPAFSGSFDVAIRRGIPQGGQFQAIPLFRESNTVIASPLLLASTGVERVEQLAAETWLSTETRPGDWEAWMESANQPMLRASRNLRFDHFFVTLQAVVDGLGFGIGPFPTLEAECAAGRLQTPFPTLRSLGPTYYALVPFDADKPVYLRAFVDWLQSMSAQYEESQ</sequence>
<dbReference type="InterPro" id="IPR000847">
    <property type="entry name" value="LysR_HTH_N"/>
</dbReference>
<dbReference type="InterPro" id="IPR036390">
    <property type="entry name" value="WH_DNA-bd_sf"/>
</dbReference>
<comment type="caution">
    <text evidence="6">The sequence shown here is derived from an EMBL/GenBank/DDBJ whole genome shotgun (WGS) entry which is preliminary data.</text>
</comment>
<dbReference type="Pfam" id="PF00126">
    <property type="entry name" value="HTH_1"/>
    <property type="match status" value="1"/>
</dbReference>
<keyword evidence="2" id="KW-0805">Transcription regulation</keyword>
<accession>A0A423MCV8</accession>
<reference evidence="6 7" key="1">
    <citation type="submission" date="2016-10" db="EMBL/GenBank/DDBJ databases">
        <title>Comparative genome analysis of multiple Pseudomonas spp. focuses on biocontrol and plant growth promoting traits.</title>
        <authorList>
            <person name="Tao X.-Y."/>
            <person name="Taylor C.G."/>
        </authorList>
    </citation>
    <scope>NUCLEOTIDE SEQUENCE [LARGE SCALE GENOMIC DNA]</scope>
    <source>
        <strain evidence="6 7">28B5</strain>
    </source>
</reference>
<dbReference type="PANTHER" id="PTHR30537">
    <property type="entry name" value="HTH-TYPE TRANSCRIPTIONAL REGULATOR"/>
    <property type="match status" value="1"/>
</dbReference>
<dbReference type="GO" id="GO:0006351">
    <property type="term" value="P:DNA-templated transcription"/>
    <property type="evidence" value="ECO:0007669"/>
    <property type="project" value="TreeGrafter"/>
</dbReference>
<evidence type="ECO:0000256" key="1">
    <source>
        <dbReference type="ARBA" id="ARBA00009437"/>
    </source>
</evidence>
<dbReference type="OrthoDB" id="5526340at2"/>
<proteinExistence type="inferred from homology"/>
<keyword evidence="4" id="KW-0804">Transcription</keyword>
<dbReference type="InterPro" id="IPR005119">
    <property type="entry name" value="LysR_subst-bd"/>
</dbReference>
<dbReference type="AlphaFoldDB" id="A0A423MCV8"/>
<gene>
    <name evidence="6" type="ORF">BK670_12925</name>
</gene>
<dbReference type="PANTHER" id="PTHR30537:SF74">
    <property type="entry name" value="HTH-TYPE TRANSCRIPTIONAL REGULATOR TRPI"/>
    <property type="match status" value="1"/>
</dbReference>
<evidence type="ECO:0000256" key="2">
    <source>
        <dbReference type="ARBA" id="ARBA00023015"/>
    </source>
</evidence>
<evidence type="ECO:0000313" key="7">
    <source>
        <dbReference type="Proteomes" id="UP000285378"/>
    </source>
</evidence>
<evidence type="ECO:0000256" key="4">
    <source>
        <dbReference type="ARBA" id="ARBA00023163"/>
    </source>
</evidence>
<dbReference type="GO" id="GO:0003700">
    <property type="term" value="F:DNA-binding transcription factor activity"/>
    <property type="evidence" value="ECO:0007669"/>
    <property type="project" value="InterPro"/>
</dbReference>
<organism evidence="6 7">
    <name type="scientific">Pseudomonas fluorescens</name>
    <dbReference type="NCBI Taxonomy" id="294"/>
    <lineage>
        <taxon>Bacteria</taxon>
        <taxon>Pseudomonadati</taxon>
        <taxon>Pseudomonadota</taxon>
        <taxon>Gammaproteobacteria</taxon>
        <taxon>Pseudomonadales</taxon>
        <taxon>Pseudomonadaceae</taxon>
        <taxon>Pseudomonas</taxon>
    </lineage>
</organism>
<evidence type="ECO:0000313" key="6">
    <source>
        <dbReference type="EMBL" id="RON81079.1"/>
    </source>
</evidence>
<evidence type="ECO:0000256" key="3">
    <source>
        <dbReference type="ARBA" id="ARBA00023125"/>
    </source>
</evidence>
<dbReference type="SUPFAM" id="SSF53850">
    <property type="entry name" value="Periplasmic binding protein-like II"/>
    <property type="match status" value="1"/>
</dbReference>
<dbReference type="Pfam" id="PF03466">
    <property type="entry name" value="LysR_substrate"/>
    <property type="match status" value="1"/>
</dbReference>
<protein>
    <submittedName>
        <fullName evidence="6">LysR family transcriptional regulator</fullName>
    </submittedName>
</protein>
<dbReference type="Proteomes" id="UP000285378">
    <property type="component" value="Unassembled WGS sequence"/>
</dbReference>
<dbReference type="Gene3D" id="1.10.10.10">
    <property type="entry name" value="Winged helix-like DNA-binding domain superfamily/Winged helix DNA-binding domain"/>
    <property type="match status" value="1"/>
</dbReference>
<dbReference type="GO" id="GO:0043565">
    <property type="term" value="F:sequence-specific DNA binding"/>
    <property type="evidence" value="ECO:0007669"/>
    <property type="project" value="TreeGrafter"/>
</dbReference>
<dbReference type="PROSITE" id="PS50931">
    <property type="entry name" value="HTH_LYSR"/>
    <property type="match status" value="1"/>
</dbReference>
<dbReference type="InterPro" id="IPR058163">
    <property type="entry name" value="LysR-type_TF_proteobact-type"/>
</dbReference>
<dbReference type="EMBL" id="MOBX01000013">
    <property type="protein sequence ID" value="RON81079.1"/>
    <property type="molecule type" value="Genomic_DNA"/>
</dbReference>
<dbReference type="RefSeq" id="WP_123450222.1">
    <property type="nucleotide sequence ID" value="NZ_MOBX01000013.1"/>
</dbReference>
<feature type="domain" description="HTH lysR-type" evidence="5">
    <location>
        <begin position="6"/>
        <end position="63"/>
    </location>
</feature>
<evidence type="ECO:0000259" key="5">
    <source>
        <dbReference type="PROSITE" id="PS50931"/>
    </source>
</evidence>
<dbReference type="InterPro" id="IPR036388">
    <property type="entry name" value="WH-like_DNA-bd_sf"/>
</dbReference>
<dbReference type="PRINTS" id="PR00039">
    <property type="entry name" value="HTHLYSR"/>
</dbReference>
<name>A0A423MCV8_PSEFL</name>
<dbReference type="SUPFAM" id="SSF46785">
    <property type="entry name" value="Winged helix' DNA-binding domain"/>
    <property type="match status" value="1"/>
</dbReference>
<dbReference type="Gene3D" id="3.40.190.10">
    <property type="entry name" value="Periplasmic binding protein-like II"/>
    <property type="match status" value="2"/>
</dbReference>
<dbReference type="CDD" id="cd08432">
    <property type="entry name" value="PBP2_GcdR_TrpI_HvrB_AmpR_like"/>
    <property type="match status" value="1"/>
</dbReference>
<keyword evidence="3" id="KW-0238">DNA-binding</keyword>
<comment type="similarity">
    <text evidence="1">Belongs to the LysR transcriptional regulatory family.</text>
</comment>